<reference evidence="1" key="2">
    <citation type="submission" date="2020-06" db="EMBL/GenBank/DDBJ databases">
        <title>Helianthus annuus Genome sequencing and assembly Release 2.</title>
        <authorList>
            <person name="Gouzy J."/>
            <person name="Langlade N."/>
            <person name="Munos S."/>
        </authorList>
    </citation>
    <scope>NUCLEOTIDE SEQUENCE</scope>
    <source>
        <tissue evidence="1">Leaves</tissue>
    </source>
</reference>
<dbReference type="AlphaFoldDB" id="A0A9K3JX14"/>
<evidence type="ECO:0000313" key="1">
    <source>
        <dbReference type="EMBL" id="KAF5822265.1"/>
    </source>
</evidence>
<dbReference type="Proteomes" id="UP000215914">
    <property type="component" value="Unassembled WGS sequence"/>
</dbReference>
<protein>
    <submittedName>
        <fullName evidence="1">Uncharacterized protein</fullName>
    </submittedName>
</protein>
<dbReference type="EMBL" id="MNCJ02000316">
    <property type="protein sequence ID" value="KAF5822265.1"/>
    <property type="molecule type" value="Genomic_DNA"/>
</dbReference>
<proteinExistence type="predicted"/>
<evidence type="ECO:0000313" key="2">
    <source>
        <dbReference type="Proteomes" id="UP000215914"/>
    </source>
</evidence>
<accession>A0A9K3JX14</accession>
<name>A0A9K3JX14_HELAN</name>
<organism evidence="1 2">
    <name type="scientific">Helianthus annuus</name>
    <name type="common">Common sunflower</name>
    <dbReference type="NCBI Taxonomy" id="4232"/>
    <lineage>
        <taxon>Eukaryota</taxon>
        <taxon>Viridiplantae</taxon>
        <taxon>Streptophyta</taxon>
        <taxon>Embryophyta</taxon>
        <taxon>Tracheophyta</taxon>
        <taxon>Spermatophyta</taxon>
        <taxon>Magnoliopsida</taxon>
        <taxon>eudicotyledons</taxon>
        <taxon>Gunneridae</taxon>
        <taxon>Pentapetalae</taxon>
        <taxon>asterids</taxon>
        <taxon>campanulids</taxon>
        <taxon>Asterales</taxon>
        <taxon>Asteraceae</taxon>
        <taxon>Asteroideae</taxon>
        <taxon>Heliantheae alliance</taxon>
        <taxon>Heliantheae</taxon>
        <taxon>Helianthus</taxon>
    </lineage>
</organism>
<sequence>MIDPHPQLSSYFSSFIPNVERSPPARCTLMRVLLTEYLEP</sequence>
<comment type="caution">
    <text evidence="1">The sequence shown here is derived from an EMBL/GenBank/DDBJ whole genome shotgun (WGS) entry which is preliminary data.</text>
</comment>
<gene>
    <name evidence="1" type="ORF">HanXRQr2_Chr01g0024421</name>
</gene>
<dbReference type="Gramene" id="mRNA:HanXRQr2_Chr01g0024421">
    <property type="protein sequence ID" value="mRNA:HanXRQr2_Chr01g0024421"/>
    <property type="gene ID" value="HanXRQr2_Chr01g0024421"/>
</dbReference>
<keyword evidence="2" id="KW-1185">Reference proteome</keyword>
<reference evidence="1" key="1">
    <citation type="journal article" date="2017" name="Nature">
        <title>The sunflower genome provides insights into oil metabolism, flowering and Asterid evolution.</title>
        <authorList>
            <person name="Badouin H."/>
            <person name="Gouzy J."/>
            <person name="Grassa C.J."/>
            <person name="Murat F."/>
            <person name="Staton S.E."/>
            <person name="Cottret L."/>
            <person name="Lelandais-Briere C."/>
            <person name="Owens G.L."/>
            <person name="Carrere S."/>
            <person name="Mayjonade B."/>
            <person name="Legrand L."/>
            <person name="Gill N."/>
            <person name="Kane N.C."/>
            <person name="Bowers J.E."/>
            <person name="Hubner S."/>
            <person name="Bellec A."/>
            <person name="Berard A."/>
            <person name="Berges H."/>
            <person name="Blanchet N."/>
            <person name="Boniface M.C."/>
            <person name="Brunel D."/>
            <person name="Catrice O."/>
            <person name="Chaidir N."/>
            <person name="Claudel C."/>
            <person name="Donnadieu C."/>
            <person name="Faraut T."/>
            <person name="Fievet G."/>
            <person name="Helmstetter N."/>
            <person name="King M."/>
            <person name="Knapp S.J."/>
            <person name="Lai Z."/>
            <person name="Le Paslier M.C."/>
            <person name="Lippi Y."/>
            <person name="Lorenzon L."/>
            <person name="Mandel J.R."/>
            <person name="Marage G."/>
            <person name="Marchand G."/>
            <person name="Marquand E."/>
            <person name="Bret-Mestries E."/>
            <person name="Morien E."/>
            <person name="Nambeesan S."/>
            <person name="Nguyen T."/>
            <person name="Pegot-Espagnet P."/>
            <person name="Pouilly N."/>
            <person name="Raftis F."/>
            <person name="Sallet E."/>
            <person name="Schiex T."/>
            <person name="Thomas J."/>
            <person name="Vandecasteele C."/>
            <person name="Vares D."/>
            <person name="Vear F."/>
            <person name="Vautrin S."/>
            <person name="Crespi M."/>
            <person name="Mangin B."/>
            <person name="Burke J.M."/>
            <person name="Salse J."/>
            <person name="Munos S."/>
            <person name="Vincourt P."/>
            <person name="Rieseberg L.H."/>
            <person name="Langlade N.B."/>
        </authorList>
    </citation>
    <scope>NUCLEOTIDE SEQUENCE</scope>
    <source>
        <tissue evidence="1">Leaves</tissue>
    </source>
</reference>